<gene>
    <name evidence="1" type="ORF">H9942_00695</name>
</gene>
<feature type="non-terminal residue" evidence="1">
    <location>
        <position position="524"/>
    </location>
</feature>
<accession>A0A9D2LVN2</accession>
<evidence type="ECO:0000313" key="1">
    <source>
        <dbReference type="EMBL" id="HJB36570.1"/>
    </source>
</evidence>
<sequence length="524" mass="56513">MGYPLNAITLVPAAKAELYLVQPDGTPFANQTVTLRGGVYLEDNYCGEDVRMGPDSNSLVPGNTDGAYTTDGEGKLTVHMDATQFNADGYTGPLTNAALDYWFELRDLNGNQYYPVLVNVQGSMSADRILRTGSAVVVLEEVPDGEENKPYLTAQTLSYGEEDGSGELQVRNVLDSTGKVGPNSTYKYAELTSYFTLWGVDNDKGGITVSMTGENGYAPEGQLVKDDTFPFASIPILTNTMVLTKATMTDSGWLEPETAESLRASVYQNGELVKQVTMPFQVIDLTEVEPVNVDATAVMLDMSARFAEGIGNGGSDFSFTAGGSNSVTRAFNGNIEDMPGDIQEVTNPLFRVLITPSEDNSVFNVLIWGGYNSLNLQDFDYTQDGFSMDYQLMEPQLDFGVPSVNEIGEMAAGTYDPADTLTLNAMGGTHNNLDFGAQLEGYYEGQFYYDTDQHAWCFRAINGGFTAGAGVSFQANVNAWVGPIPITGSFGAGIALQLDYKAATVYTDQQDAATLATWTDAAQQ</sequence>
<reference evidence="1" key="1">
    <citation type="journal article" date="2021" name="PeerJ">
        <title>Extensive microbial diversity within the chicken gut microbiome revealed by metagenomics and culture.</title>
        <authorList>
            <person name="Gilroy R."/>
            <person name="Ravi A."/>
            <person name="Getino M."/>
            <person name="Pursley I."/>
            <person name="Horton D.L."/>
            <person name="Alikhan N.F."/>
            <person name="Baker D."/>
            <person name="Gharbi K."/>
            <person name="Hall N."/>
            <person name="Watson M."/>
            <person name="Adriaenssens E.M."/>
            <person name="Foster-Nyarko E."/>
            <person name="Jarju S."/>
            <person name="Secka A."/>
            <person name="Antonio M."/>
            <person name="Oren A."/>
            <person name="Chaudhuri R.R."/>
            <person name="La Ragione R."/>
            <person name="Hildebrand F."/>
            <person name="Pallen M.J."/>
        </authorList>
    </citation>
    <scope>NUCLEOTIDE SEQUENCE</scope>
    <source>
        <strain evidence="1">ChiBcolR8-3208</strain>
    </source>
</reference>
<comment type="caution">
    <text evidence="1">The sequence shown here is derived from an EMBL/GenBank/DDBJ whole genome shotgun (WGS) entry which is preliminary data.</text>
</comment>
<dbReference type="AlphaFoldDB" id="A0A9D2LVN2"/>
<protein>
    <submittedName>
        <fullName evidence="1">Uncharacterized protein</fullName>
    </submittedName>
</protein>
<dbReference type="Proteomes" id="UP000824214">
    <property type="component" value="Unassembled WGS sequence"/>
</dbReference>
<proteinExistence type="predicted"/>
<name>A0A9D2LVN2_9FIRM</name>
<reference evidence="1" key="2">
    <citation type="submission" date="2021-04" db="EMBL/GenBank/DDBJ databases">
        <authorList>
            <person name="Gilroy R."/>
        </authorList>
    </citation>
    <scope>NUCLEOTIDE SEQUENCE</scope>
    <source>
        <strain evidence="1">ChiBcolR8-3208</strain>
    </source>
</reference>
<evidence type="ECO:0000313" key="2">
    <source>
        <dbReference type="Proteomes" id="UP000824214"/>
    </source>
</evidence>
<organism evidence="1 2">
    <name type="scientific">Candidatus Acutalibacter ornithocaccae</name>
    <dbReference type="NCBI Taxonomy" id="2838416"/>
    <lineage>
        <taxon>Bacteria</taxon>
        <taxon>Bacillati</taxon>
        <taxon>Bacillota</taxon>
        <taxon>Clostridia</taxon>
        <taxon>Eubacteriales</taxon>
        <taxon>Acutalibacteraceae</taxon>
        <taxon>Acutalibacter</taxon>
    </lineage>
</organism>
<dbReference type="EMBL" id="DWXZ01000010">
    <property type="protein sequence ID" value="HJB36570.1"/>
    <property type="molecule type" value="Genomic_DNA"/>
</dbReference>